<dbReference type="InterPro" id="IPR052367">
    <property type="entry name" value="Thiosulfate_ST/Rhodanese-like"/>
</dbReference>
<dbReference type="EMBL" id="CAFBQN010000103">
    <property type="protein sequence ID" value="CAB5061644.1"/>
    <property type="molecule type" value="Genomic_DNA"/>
</dbReference>
<reference evidence="3" key="1">
    <citation type="submission" date="2020-05" db="EMBL/GenBank/DDBJ databases">
        <authorList>
            <person name="Chiriac C."/>
            <person name="Salcher M."/>
            <person name="Ghai R."/>
            <person name="Kavagutti S V."/>
        </authorList>
    </citation>
    <scope>NUCLEOTIDE SEQUENCE</scope>
</reference>
<name>A0A6J6U2R0_9ZZZZ</name>
<proteinExistence type="predicted"/>
<keyword evidence="1" id="KW-0732">Signal</keyword>
<protein>
    <submittedName>
        <fullName evidence="3">Unannotated protein</fullName>
    </submittedName>
</protein>
<dbReference type="Pfam" id="PF08139">
    <property type="entry name" value="LPAM_1"/>
    <property type="match status" value="1"/>
</dbReference>
<dbReference type="AlphaFoldDB" id="A0A6J6U2R0"/>
<dbReference type="Gene3D" id="3.40.250.10">
    <property type="entry name" value="Rhodanese-like domain"/>
    <property type="match status" value="1"/>
</dbReference>
<dbReference type="InterPro" id="IPR036873">
    <property type="entry name" value="Rhodanese-like_dom_sf"/>
</dbReference>
<dbReference type="Pfam" id="PF00581">
    <property type="entry name" value="Rhodanese"/>
    <property type="match status" value="1"/>
</dbReference>
<dbReference type="PROSITE" id="PS51257">
    <property type="entry name" value="PROKAR_LIPOPROTEIN"/>
    <property type="match status" value="1"/>
</dbReference>
<dbReference type="CDD" id="cd00158">
    <property type="entry name" value="RHOD"/>
    <property type="match status" value="1"/>
</dbReference>
<dbReference type="InterPro" id="IPR001763">
    <property type="entry name" value="Rhodanese-like_dom"/>
</dbReference>
<accession>A0A6J6U2R0</accession>
<evidence type="ECO:0000313" key="3">
    <source>
        <dbReference type="EMBL" id="CAB4752887.1"/>
    </source>
</evidence>
<dbReference type="PANTHER" id="PTHR45431:SF3">
    <property type="entry name" value="RHODANESE-LIKE DOMAIN-CONTAINING PROTEIN 15, CHLOROPLASTIC"/>
    <property type="match status" value="1"/>
</dbReference>
<feature type="domain" description="Rhodanese" evidence="2">
    <location>
        <begin position="36"/>
        <end position="126"/>
    </location>
</feature>
<dbReference type="SUPFAM" id="SSF52821">
    <property type="entry name" value="Rhodanese/Cell cycle control phosphatase"/>
    <property type="match status" value="1"/>
</dbReference>
<gene>
    <name evidence="3" type="ORF">UFOPK2837_00695</name>
    <name evidence="4" type="ORF">UFOPK4319_01042</name>
</gene>
<dbReference type="EMBL" id="CAEZZF010000049">
    <property type="protein sequence ID" value="CAB4752887.1"/>
    <property type="molecule type" value="Genomic_DNA"/>
</dbReference>
<sequence length="127" mass="13477">MKKIIALLSIALVLTGCSSAATATNLEAAGFAQKITESGVVILDVRNPGEFMVGHIEGAINIDVEGSTFDSEIAKLDKSATYAVYCHSGRRSGIAVEAMHHARFNNLFNLTNGIADWQANNLPLVTS</sequence>
<evidence type="ECO:0000256" key="1">
    <source>
        <dbReference type="ARBA" id="ARBA00022729"/>
    </source>
</evidence>
<dbReference type="InterPro" id="IPR012640">
    <property type="entry name" value="Membr_lipoprot_lipid_attach_CS"/>
</dbReference>
<evidence type="ECO:0000259" key="2">
    <source>
        <dbReference type="PROSITE" id="PS50206"/>
    </source>
</evidence>
<evidence type="ECO:0000313" key="4">
    <source>
        <dbReference type="EMBL" id="CAB5061644.1"/>
    </source>
</evidence>
<organism evidence="3">
    <name type="scientific">freshwater metagenome</name>
    <dbReference type="NCBI Taxonomy" id="449393"/>
    <lineage>
        <taxon>unclassified sequences</taxon>
        <taxon>metagenomes</taxon>
        <taxon>ecological metagenomes</taxon>
    </lineage>
</organism>
<dbReference type="PROSITE" id="PS50206">
    <property type="entry name" value="RHODANESE_3"/>
    <property type="match status" value="1"/>
</dbReference>
<dbReference type="SMART" id="SM00450">
    <property type="entry name" value="RHOD"/>
    <property type="match status" value="1"/>
</dbReference>
<dbReference type="PANTHER" id="PTHR45431">
    <property type="entry name" value="RHODANESE-LIKE DOMAIN-CONTAINING PROTEIN 15, CHLOROPLASTIC"/>
    <property type="match status" value="1"/>
</dbReference>